<dbReference type="InterPro" id="IPR000917">
    <property type="entry name" value="Sulfatase_N"/>
</dbReference>
<proteinExistence type="inferred from homology"/>
<feature type="compositionally biased region" description="Polar residues" evidence="2">
    <location>
        <begin position="11"/>
        <end position="32"/>
    </location>
</feature>
<evidence type="ECO:0000313" key="5">
    <source>
        <dbReference type="Proteomes" id="UP000316256"/>
    </source>
</evidence>
<evidence type="ECO:0000259" key="3">
    <source>
        <dbReference type="Pfam" id="PF00884"/>
    </source>
</evidence>
<dbReference type="SUPFAM" id="SSF53649">
    <property type="entry name" value="Alkaline phosphatase-like"/>
    <property type="match status" value="1"/>
</dbReference>
<dbReference type="AlphaFoldDB" id="A0A541BRY6"/>
<dbReference type="InterPro" id="IPR013320">
    <property type="entry name" value="ConA-like_dom_sf"/>
</dbReference>
<feature type="region of interest" description="Disordered" evidence="2">
    <location>
        <begin position="1"/>
        <end position="36"/>
    </location>
</feature>
<dbReference type="RefSeq" id="WP_142095184.1">
    <property type="nucleotide sequence ID" value="NZ_VIGH01000001.1"/>
</dbReference>
<comment type="caution">
    <text evidence="4">The sequence shown here is derived from an EMBL/GenBank/DDBJ whole genome shotgun (WGS) entry which is preliminary data.</text>
</comment>
<dbReference type="InterPro" id="IPR017850">
    <property type="entry name" value="Alkaline_phosphatase_core_sf"/>
</dbReference>
<comment type="similarity">
    <text evidence="1">Belongs to the sulfatase family.</text>
</comment>
<protein>
    <submittedName>
        <fullName evidence="4">Arylsulfatase</fullName>
    </submittedName>
</protein>
<dbReference type="CDD" id="cd16025">
    <property type="entry name" value="PAS_like"/>
    <property type="match status" value="1"/>
</dbReference>
<dbReference type="Gene3D" id="3.40.720.10">
    <property type="entry name" value="Alkaline Phosphatase, subunit A"/>
    <property type="match status" value="1"/>
</dbReference>
<dbReference type="OrthoDB" id="9777306at2"/>
<dbReference type="Proteomes" id="UP000316256">
    <property type="component" value="Unassembled WGS sequence"/>
</dbReference>
<dbReference type="PANTHER" id="PTHR42693">
    <property type="entry name" value="ARYLSULFATASE FAMILY MEMBER"/>
    <property type="match status" value="1"/>
</dbReference>
<sequence>MNRFSIPINRTEPQISPAINQSDQQPPFTRQQPIRPPAGAPNVLLIMLDDVGFGASSAFGGPCRTPTAERLASDGVKYTRFHTTALCSPTRAATLTGRNHHSVGMGVISEMATSAPGYNGTRPDSAATVARVLQGNGYATGAFGKMHQTPAWEVTEAGPFDRWPAREGFDKFYGFLGAEADQFTPVLYEDFRVVDLPRTPEEGYHLSEDLVDHALQWIEGVSAADPEKPWFCYLPFGACHAPLQVPERYLDKYRGEFDHGWDRQREITLERQKQLGVVAPDTVLAPWTGDLPHWDSLSADQRKVSARLMELYAAFLEHTDDEVGRLTDHLRDLGMLDNTLVVYMVGDNGASAEGGFEGSFNYLANLNGYRTTTEEVLDRFDELGTPTSYPHYPAAWAQALDTPYQWAKQVASHYGGTRNGLIVHWPAGITETGGVRNQWHHCVDITPTILEAVGVPMPHTVDGVAQMPLEGVALNYSFNDPGAEERHTTQYFEIFGNRGIYDHGWTAITAHRAPWLMATHGLELPSMDEDRWEMYDTTVDWSQAHDLAEVYPEKLEKLKQKFLVEAARYQVLPLDDRTVGRHATPGSRPPHPMHGRDSITLYPHMNGLVEKAAPNFFNRSYTLTAALDTCGRPSEGMLVGIGGRFGGFALYVLDSRPVFCYNFSGGGRTYVRAAAPLTADTREVAVEFVYDGGGIGKGGTAILSVDGTEVARERIEQTTRAIFSMNEQLDVGVNRGSPVSEEYADRGRFAFTGKLAHVRVDLPKATHAVSAAERERIALATH</sequence>
<dbReference type="Pfam" id="PF00884">
    <property type="entry name" value="Sulfatase"/>
    <property type="match status" value="1"/>
</dbReference>
<evidence type="ECO:0000313" key="4">
    <source>
        <dbReference type="EMBL" id="TQF75100.1"/>
    </source>
</evidence>
<dbReference type="Gene3D" id="3.30.1120.10">
    <property type="match status" value="1"/>
</dbReference>
<dbReference type="EMBL" id="VIGH01000001">
    <property type="protein sequence ID" value="TQF75100.1"/>
    <property type="molecule type" value="Genomic_DNA"/>
</dbReference>
<evidence type="ECO:0000256" key="1">
    <source>
        <dbReference type="ARBA" id="ARBA00008779"/>
    </source>
</evidence>
<gene>
    <name evidence="4" type="ORF">FK531_03365</name>
</gene>
<dbReference type="SUPFAM" id="SSF49899">
    <property type="entry name" value="Concanavalin A-like lectins/glucanases"/>
    <property type="match status" value="1"/>
</dbReference>
<name>A0A541BRY6_9NOCA</name>
<dbReference type="InterPro" id="IPR050738">
    <property type="entry name" value="Sulfatase"/>
</dbReference>
<reference evidence="4 5" key="1">
    <citation type="submission" date="2019-06" db="EMBL/GenBank/DDBJ databases">
        <title>Rhodococcus spaelei sp. nov., isolated from a cave.</title>
        <authorList>
            <person name="Lee S.D."/>
        </authorList>
    </citation>
    <scope>NUCLEOTIDE SEQUENCE [LARGE SCALE GENOMIC DNA]</scope>
    <source>
        <strain evidence="4 5">C9-5</strain>
    </source>
</reference>
<evidence type="ECO:0000256" key="2">
    <source>
        <dbReference type="SAM" id="MobiDB-lite"/>
    </source>
</evidence>
<organism evidence="4 5">
    <name type="scientific">Rhodococcus spelaei</name>
    <dbReference type="NCBI Taxonomy" id="2546320"/>
    <lineage>
        <taxon>Bacteria</taxon>
        <taxon>Bacillati</taxon>
        <taxon>Actinomycetota</taxon>
        <taxon>Actinomycetes</taxon>
        <taxon>Mycobacteriales</taxon>
        <taxon>Nocardiaceae</taxon>
        <taxon>Rhodococcus</taxon>
    </lineage>
</organism>
<feature type="domain" description="Sulfatase N-terminal" evidence="3">
    <location>
        <begin position="41"/>
        <end position="455"/>
    </location>
</feature>
<keyword evidence="5" id="KW-1185">Reference proteome</keyword>
<accession>A0A541BRY6</accession>
<dbReference type="PANTHER" id="PTHR42693:SF43">
    <property type="entry name" value="BLL2667 PROTEIN"/>
    <property type="match status" value="1"/>
</dbReference>